<gene>
    <name evidence="2" type="ORF">A2571_02140</name>
</gene>
<feature type="transmembrane region" description="Helical" evidence="1">
    <location>
        <begin position="12"/>
        <end position="34"/>
    </location>
</feature>
<dbReference type="AlphaFoldDB" id="A0A1G2QD98"/>
<dbReference type="Pfam" id="PF13365">
    <property type="entry name" value="Trypsin_2"/>
    <property type="match status" value="1"/>
</dbReference>
<proteinExistence type="predicted"/>
<evidence type="ECO:0000256" key="1">
    <source>
        <dbReference type="SAM" id="Phobius"/>
    </source>
</evidence>
<dbReference type="InterPro" id="IPR001940">
    <property type="entry name" value="Peptidase_S1C"/>
</dbReference>
<organism evidence="2 3">
    <name type="scientific">Candidatus Vogelbacteria bacterium RIFOXYD1_FULL_44_32</name>
    <dbReference type="NCBI Taxonomy" id="1802438"/>
    <lineage>
        <taxon>Bacteria</taxon>
        <taxon>Candidatus Vogeliibacteriota</taxon>
    </lineage>
</organism>
<dbReference type="GO" id="GO:0004252">
    <property type="term" value="F:serine-type endopeptidase activity"/>
    <property type="evidence" value="ECO:0007669"/>
    <property type="project" value="InterPro"/>
</dbReference>
<reference evidence="2 3" key="1">
    <citation type="journal article" date="2016" name="Nat. Commun.">
        <title>Thousands of microbial genomes shed light on interconnected biogeochemical processes in an aquifer system.</title>
        <authorList>
            <person name="Anantharaman K."/>
            <person name="Brown C.T."/>
            <person name="Hug L.A."/>
            <person name="Sharon I."/>
            <person name="Castelle C.J."/>
            <person name="Probst A.J."/>
            <person name="Thomas B.C."/>
            <person name="Singh A."/>
            <person name="Wilkins M.J."/>
            <person name="Karaoz U."/>
            <person name="Brodie E.L."/>
            <person name="Williams K.H."/>
            <person name="Hubbard S.S."/>
            <person name="Banfield J.F."/>
        </authorList>
    </citation>
    <scope>NUCLEOTIDE SEQUENCE [LARGE SCALE GENOMIC DNA]</scope>
</reference>
<dbReference type="PRINTS" id="PR00834">
    <property type="entry name" value="PROTEASES2C"/>
</dbReference>
<keyword evidence="1" id="KW-1133">Transmembrane helix</keyword>
<dbReference type="InterPro" id="IPR009003">
    <property type="entry name" value="Peptidase_S1_PA"/>
</dbReference>
<dbReference type="SUPFAM" id="SSF50494">
    <property type="entry name" value="Trypsin-like serine proteases"/>
    <property type="match status" value="1"/>
</dbReference>
<dbReference type="STRING" id="1802438.A2571_02140"/>
<evidence type="ECO:0000313" key="2">
    <source>
        <dbReference type="EMBL" id="OHA58550.1"/>
    </source>
</evidence>
<keyword evidence="1" id="KW-0472">Membrane</keyword>
<accession>A0A1G2QD98</accession>
<keyword evidence="1" id="KW-0812">Transmembrane</keyword>
<dbReference type="EMBL" id="MHTJ01000003">
    <property type="protein sequence ID" value="OHA58550.1"/>
    <property type="molecule type" value="Genomic_DNA"/>
</dbReference>
<sequence>MDIEELNKSQIILLTLLVSFITSIATGIVTVTLMDQAPEGVTRTITQVVERTVESVKPGDTQVATVIKEVPVIVTEEELVLKAINIASPAVATLSTSPLKKYEGVSQVGTAFLIEGKNRFITSGRLVLPKVVYQIQLENGTSAKVMMTAKSLDGQVAILDVIAEDSLAFTTATKEIKHLVFSDSAISIGQSVIGIGASADVNHNVAMGIVSNLSGQASSTTTMIVTNASAVNNIGGPLIDIRGKIIGLNAGAGEAISKKSILALIDELNK</sequence>
<protein>
    <recommendedName>
        <fullName evidence="4">Serine protease</fullName>
    </recommendedName>
</protein>
<dbReference type="GO" id="GO:0006508">
    <property type="term" value="P:proteolysis"/>
    <property type="evidence" value="ECO:0007669"/>
    <property type="project" value="InterPro"/>
</dbReference>
<evidence type="ECO:0008006" key="4">
    <source>
        <dbReference type="Google" id="ProtNLM"/>
    </source>
</evidence>
<comment type="caution">
    <text evidence="2">The sequence shown here is derived from an EMBL/GenBank/DDBJ whole genome shotgun (WGS) entry which is preliminary data.</text>
</comment>
<dbReference type="Proteomes" id="UP000177043">
    <property type="component" value="Unassembled WGS sequence"/>
</dbReference>
<dbReference type="Gene3D" id="2.40.10.120">
    <property type="match status" value="1"/>
</dbReference>
<name>A0A1G2QD98_9BACT</name>
<evidence type="ECO:0000313" key="3">
    <source>
        <dbReference type="Proteomes" id="UP000177043"/>
    </source>
</evidence>